<dbReference type="EMBL" id="CZBO01000001">
    <property type="protein sequence ID" value="CUP72639.1"/>
    <property type="molecule type" value="Genomic_DNA"/>
</dbReference>
<dbReference type="AlphaFoldDB" id="A0A174QR39"/>
<dbReference type="Proteomes" id="UP000095563">
    <property type="component" value="Unassembled WGS sequence"/>
</dbReference>
<dbReference type="RefSeq" id="WP_055206622.1">
    <property type="nucleotide sequence ID" value="NZ_CZBO01000001.1"/>
</dbReference>
<dbReference type="InterPro" id="IPR018913">
    <property type="entry name" value="BppU_N"/>
</dbReference>
<dbReference type="Gene3D" id="2.60.40.3350">
    <property type="match status" value="1"/>
</dbReference>
<dbReference type="Gene3D" id="2.60.40.3940">
    <property type="match status" value="1"/>
</dbReference>
<sequence length="342" mass="38382">MKYTILKNVYIDKDEITEIKAIEHDTKTRFINFKFIGSNTVVDLRDCQVRVYAKNSRYIEIFNDLTVIDAKGGIAQLELTDKFLRPGITEYQLKIMPINGGQLSSNTMKIIVSEDLMQGNSIESSNEYKALENALKTLDQYDLRWQSGNIKTKDSVLFENVVLKAMEQLIYNGNKVYDSAHKPTPSDIGALPLTGGTIQGRVDVGLKDKYLTIGVGDYDAAIGNTKSGKWLQLKDDGRLCYSDKEIFTQDNFKNKLALPGYQMLPSGLVFQWGYVTNLSSKNLNTINLPIALQDNNYIAVATMANGDNTDPRIKTVYLRKDSFKIQAYADGLEASWLVVGHV</sequence>
<organism evidence="3 4">
    <name type="scientific">Clostridium baratii</name>
    <dbReference type="NCBI Taxonomy" id="1561"/>
    <lineage>
        <taxon>Bacteria</taxon>
        <taxon>Bacillati</taxon>
        <taxon>Bacillota</taxon>
        <taxon>Clostridia</taxon>
        <taxon>Eubacteriales</taxon>
        <taxon>Clostridiaceae</taxon>
        <taxon>Clostridium</taxon>
    </lineage>
</organism>
<evidence type="ECO:0000313" key="3">
    <source>
        <dbReference type="EMBL" id="CUP72639.1"/>
    </source>
</evidence>
<evidence type="ECO:0000313" key="4">
    <source>
        <dbReference type="Proteomes" id="UP000095563"/>
    </source>
</evidence>
<proteinExistence type="predicted"/>
<dbReference type="Pfam" id="PF10651">
    <property type="entry name" value="BppU_N"/>
    <property type="match status" value="1"/>
</dbReference>
<dbReference type="InterPro" id="IPR054075">
    <property type="entry name" value="Gp53-like_C"/>
</dbReference>
<gene>
    <name evidence="3" type="ORF">ERS852568_00565</name>
</gene>
<evidence type="ECO:0000259" key="2">
    <source>
        <dbReference type="Pfam" id="PF21882"/>
    </source>
</evidence>
<reference evidence="3 4" key="1">
    <citation type="submission" date="2015-09" db="EMBL/GenBank/DDBJ databases">
        <authorList>
            <consortium name="Pathogen Informatics"/>
        </authorList>
    </citation>
    <scope>NUCLEOTIDE SEQUENCE [LARGE SCALE GENOMIC DNA]</scope>
    <source>
        <strain evidence="3 4">2789STDY5834956</strain>
    </source>
</reference>
<name>A0A174QR39_9CLOT</name>
<accession>A0A174QR39</accession>
<evidence type="ECO:0000259" key="1">
    <source>
        <dbReference type="Pfam" id="PF10651"/>
    </source>
</evidence>
<feature type="domain" description="Putative tail fiber protein gp53-like C-terminal" evidence="2">
    <location>
        <begin position="264"/>
        <end position="340"/>
    </location>
</feature>
<feature type="domain" description="BppU N-terminal" evidence="1">
    <location>
        <begin position="10"/>
        <end position="138"/>
    </location>
</feature>
<protein>
    <submittedName>
        <fullName evidence="3">Choline binding protein</fullName>
    </submittedName>
</protein>
<dbReference type="Pfam" id="PF21882">
    <property type="entry name" value="Gp53-like_C"/>
    <property type="match status" value="1"/>
</dbReference>